<reference evidence="2" key="1">
    <citation type="submission" date="2019-01" db="EMBL/GenBank/DDBJ databases">
        <title>Draft genome sequences of three monokaryotic isolates of the white-rot basidiomycete fungus Dichomitus squalens.</title>
        <authorList>
            <consortium name="DOE Joint Genome Institute"/>
            <person name="Lopez S.C."/>
            <person name="Andreopoulos B."/>
            <person name="Pangilinan J."/>
            <person name="Lipzen A."/>
            <person name="Riley R."/>
            <person name="Ahrendt S."/>
            <person name="Ng V."/>
            <person name="Barry K."/>
            <person name="Daum C."/>
            <person name="Grigoriev I.V."/>
            <person name="Hilden K.S."/>
            <person name="Makela M.R."/>
            <person name="de Vries R.P."/>
        </authorList>
    </citation>
    <scope>NUCLEOTIDE SEQUENCE [LARGE SCALE GENOMIC DNA]</scope>
    <source>
        <strain evidence="2">OM18370.1</strain>
    </source>
</reference>
<feature type="compositionally biased region" description="Low complexity" evidence="1">
    <location>
        <begin position="227"/>
        <end position="245"/>
    </location>
</feature>
<gene>
    <name evidence="2" type="ORF">BD311DRAFT_867669</name>
</gene>
<proteinExistence type="predicted"/>
<evidence type="ECO:0000313" key="2">
    <source>
        <dbReference type="EMBL" id="TBU25157.1"/>
    </source>
</evidence>
<organism evidence="2">
    <name type="scientific">Dichomitus squalens</name>
    <dbReference type="NCBI Taxonomy" id="114155"/>
    <lineage>
        <taxon>Eukaryota</taxon>
        <taxon>Fungi</taxon>
        <taxon>Dikarya</taxon>
        <taxon>Basidiomycota</taxon>
        <taxon>Agaricomycotina</taxon>
        <taxon>Agaricomycetes</taxon>
        <taxon>Polyporales</taxon>
        <taxon>Polyporaceae</taxon>
        <taxon>Dichomitus</taxon>
    </lineage>
</organism>
<dbReference type="EMBL" id="ML143466">
    <property type="protein sequence ID" value="TBU25157.1"/>
    <property type="molecule type" value="Genomic_DNA"/>
</dbReference>
<feature type="region of interest" description="Disordered" evidence="1">
    <location>
        <begin position="101"/>
        <end position="163"/>
    </location>
</feature>
<dbReference type="Proteomes" id="UP000292957">
    <property type="component" value="Unassembled WGS sequence"/>
</dbReference>
<feature type="compositionally biased region" description="Polar residues" evidence="1">
    <location>
        <begin position="113"/>
        <end position="126"/>
    </location>
</feature>
<dbReference type="AlphaFoldDB" id="A0A4Q9MES0"/>
<protein>
    <submittedName>
        <fullName evidence="2">Uncharacterized protein</fullName>
    </submittedName>
</protein>
<name>A0A4Q9MES0_9APHY</name>
<sequence>MSYLTSAIAPEVFESALGTPFWLWNGREYVKLAGEQLREEMKLWEELPEWHRKILCRHDRFKGPRTLRTRRDPRIFTPAKKVKAASTPSSTVGRPVVECSGGAESVREGGGSLSRTCSDAAGSQNVEMVGEPSSPDSVVLRPSVDRPDGTAAAPARSGSSSDAMAGIVELRDVEMADDASSPPPASVVCPSVELLGTVIVAGQAGYPCVIVTDTAELQDVEMALATPEAPSTPTPTRTSIATPTALGVGFPPRATVARRAVSAPATYSSPSPNLIGQDLLKRLRAQLDAPQARRKAFSGPEKGEKMLNRPRPMLPLRFEKKRPTKGATPVKLTTPVKRELQCSAEDKENVSPATANGVDVTVKAPAGVVPRKPKGILKKPRRAERPPPAVIKRAKPGQQLQVQVQVPVKKSVRWAPEVIAKVSVLLLRSPRNAHLTRNVNKLAQTDLEMIVQAAKSPAPAQRLERLQQLVNTYF</sequence>
<accession>A0A4Q9MES0</accession>
<evidence type="ECO:0000256" key="1">
    <source>
        <dbReference type="SAM" id="MobiDB-lite"/>
    </source>
</evidence>
<feature type="region of interest" description="Disordered" evidence="1">
    <location>
        <begin position="227"/>
        <end position="246"/>
    </location>
</feature>